<gene>
    <name evidence="2" type="ORF">H8Z83_11290</name>
</gene>
<dbReference type="Proteomes" id="UP000620327">
    <property type="component" value="Unassembled WGS sequence"/>
</dbReference>
<reference evidence="2" key="1">
    <citation type="submission" date="2020-08" db="EMBL/GenBank/DDBJ databases">
        <title>Genome public.</title>
        <authorList>
            <person name="Liu C."/>
            <person name="Sun Q."/>
        </authorList>
    </citation>
    <scope>NUCLEOTIDE SEQUENCE</scope>
    <source>
        <strain evidence="2">BX15</strain>
    </source>
</reference>
<dbReference type="AlphaFoldDB" id="A0A923MHQ6"/>
<organism evidence="2 3">
    <name type="scientific">Dysosmobacter segnis</name>
    <dbReference type="NCBI Taxonomy" id="2763042"/>
    <lineage>
        <taxon>Bacteria</taxon>
        <taxon>Bacillati</taxon>
        <taxon>Bacillota</taxon>
        <taxon>Clostridia</taxon>
        <taxon>Eubacteriales</taxon>
        <taxon>Oscillospiraceae</taxon>
        <taxon>Dysosmobacter</taxon>
    </lineage>
</organism>
<dbReference type="PANTHER" id="PTHR11614">
    <property type="entry name" value="PHOSPHOLIPASE-RELATED"/>
    <property type="match status" value="1"/>
</dbReference>
<dbReference type="InterPro" id="IPR022742">
    <property type="entry name" value="Hydrolase_4"/>
</dbReference>
<dbReference type="SUPFAM" id="SSF53474">
    <property type="entry name" value="alpha/beta-Hydrolases"/>
    <property type="match status" value="1"/>
</dbReference>
<sequence length="312" mass="34720">MVKREFTFPSADGKTAIHAVEWLPEGAPRAVLQIAHGVSEYVLRYEDFAGYLTERGFAVVGNDHLGHGLSVSDGAPRLYFGPKGSWNWVVEDMEQLRKLTHRQFPNLPYFLLGHSMGSFLTRTYLIRYPGTVDGAIIMGTGYMSAASTAASLAVINAECLRNGESRPSAVATKASFGIYNRRFAPNRTSMDWLSLNPDNVDAYLKDPLCQGSASAGLFREMLSGIRFVCKEDNIRKMNHHTPILFISGAMDMVGDCSKGVERAAAAFQRAGMRDVTVKLYPELRHEVLKEDCREQVYDDIDRWLEGKLAGVR</sequence>
<accession>A0A923MHQ6</accession>
<dbReference type="InterPro" id="IPR029058">
    <property type="entry name" value="AB_hydrolase_fold"/>
</dbReference>
<dbReference type="RefSeq" id="WP_187015121.1">
    <property type="nucleotide sequence ID" value="NZ_JACOQI010000010.1"/>
</dbReference>
<protein>
    <submittedName>
        <fullName evidence="2">Alpha/beta hydrolase</fullName>
    </submittedName>
</protein>
<dbReference type="GO" id="GO:0016787">
    <property type="term" value="F:hydrolase activity"/>
    <property type="evidence" value="ECO:0007669"/>
    <property type="project" value="UniProtKB-KW"/>
</dbReference>
<evidence type="ECO:0000259" key="1">
    <source>
        <dbReference type="Pfam" id="PF12146"/>
    </source>
</evidence>
<dbReference type="InterPro" id="IPR051044">
    <property type="entry name" value="MAG_DAG_Lipase"/>
</dbReference>
<evidence type="ECO:0000313" key="3">
    <source>
        <dbReference type="Proteomes" id="UP000620327"/>
    </source>
</evidence>
<name>A0A923MHQ6_9FIRM</name>
<dbReference type="Gene3D" id="3.40.50.1820">
    <property type="entry name" value="alpha/beta hydrolase"/>
    <property type="match status" value="1"/>
</dbReference>
<proteinExistence type="predicted"/>
<keyword evidence="3" id="KW-1185">Reference proteome</keyword>
<comment type="caution">
    <text evidence="2">The sequence shown here is derived from an EMBL/GenBank/DDBJ whole genome shotgun (WGS) entry which is preliminary data.</text>
</comment>
<feature type="domain" description="Serine aminopeptidase S33" evidence="1">
    <location>
        <begin position="27"/>
        <end position="290"/>
    </location>
</feature>
<dbReference type="EMBL" id="JACOQI010000010">
    <property type="protein sequence ID" value="MBC5770895.1"/>
    <property type="molecule type" value="Genomic_DNA"/>
</dbReference>
<evidence type="ECO:0000313" key="2">
    <source>
        <dbReference type="EMBL" id="MBC5770895.1"/>
    </source>
</evidence>
<keyword evidence="2" id="KW-0378">Hydrolase</keyword>
<dbReference type="Pfam" id="PF12146">
    <property type="entry name" value="Hydrolase_4"/>
    <property type="match status" value="1"/>
</dbReference>